<dbReference type="InterPro" id="IPR054468">
    <property type="entry name" value="NrSPol-like_HBD"/>
</dbReference>
<dbReference type="Pfam" id="PF22763">
    <property type="entry name" value="NrS1-1_pol-like_HBD"/>
    <property type="match status" value="1"/>
</dbReference>
<dbReference type="RefSeq" id="WP_378152170.1">
    <property type="nucleotide sequence ID" value="NZ_JBHSEC010000002.1"/>
</dbReference>
<evidence type="ECO:0000313" key="4">
    <source>
        <dbReference type="Proteomes" id="UP001595817"/>
    </source>
</evidence>
<keyword evidence="4" id="KW-1185">Reference proteome</keyword>
<proteinExistence type="predicted"/>
<accession>A0ABV8X478</accession>
<feature type="domain" description="DUF927" evidence="1">
    <location>
        <begin position="324"/>
        <end position="594"/>
    </location>
</feature>
<evidence type="ECO:0000259" key="1">
    <source>
        <dbReference type="Pfam" id="PF06048"/>
    </source>
</evidence>
<dbReference type="InterPro" id="IPR009270">
    <property type="entry name" value="DUF927"/>
</dbReference>
<feature type="domain" description="NrS-1 polymerase-like HBD" evidence="2">
    <location>
        <begin position="237"/>
        <end position="295"/>
    </location>
</feature>
<protein>
    <submittedName>
        <fullName evidence="3">DUF927 domain-containing protein</fullName>
    </submittedName>
</protein>
<evidence type="ECO:0000259" key="2">
    <source>
        <dbReference type="Pfam" id="PF22763"/>
    </source>
</evidence>
<dbReference type="Proteomes" id="UP001595817">
    <property type="component" value="Unassembled WGS sequence"/>
</dbReference>
<gene>
    <name evidence="3" type="ORF">ACFOZY_03185</name>
</gene>
<dbReference type="Pfam" id="PF06048">
    <property type="entry name" value="DUF927"/>
    <property type="match status" value="1"/>
</dbReference>
<sequence length="847" mass="97707">MAILDLKQVTEPIFENIPEDLQTYPQFTLWKSEAKYNKQKNRTEYSKRPCDISGNFINWKDSQNLLPFQVVQEAYEKGGFNGIGFVLTDNDPFVCIDLDAESIDEIPEDKMSLVNVSYTEKSPSGNGLHIWLKGKKPDWIGTKQNGIEFFGSNRFVTVTGDVYSWLDIEKNQNFIDYVSNKYFPKEQKDPEVISINSENKSHLTDKEVLSIMFKAKNGEKIKRLFEGDISEYAYDLSSADLALCGHFAFYTNNDHEQMDRLYRMSALYQMSKKISNDGTRKWDREDYRVRTFNKAYCPKPWKPSEQHNQSEIIPKPFLVQNGALFKLKTVKVDGELQEEKVIVCRQAPYISKSFENFERSQVFYEIQWNDRGRPYKEIVPAGSLAVKKDLLKLADYGLAVNDNNAKDLIQYFDRFLTFNEINRSNMVERIGHVKKAFIHPLVSQEVEILPPDIGEKQLLEAFTVRGTVDSWKNEVFDIVKDHPKAAFMVMASFASIILKDLHLTPIIVDLSGSTSQGKTTALRAASSVWGDHNLVSEWNATKTSIERKAAFLNSFPLILDDTRKADERVLQSIIYGFSGGRSKGRGTTSGSQREFTWNNIMLTTGEVNLSEYAERAGGAAARIIQLTDQPFNNPDFKLFSKIYKAIENNHGAIGIEFIKLWQERKENELKRFDKLRDFFQEKANGNEVLQRLAIHYAAVVFTGNVVNEFFNLGFDIRLFYHLFTEIALENEATDKPMEMMKAVLMDLDSNRSSIYYTQEPFGMTKAVYRDGVLYLTPAYLKEFLKAEVHLIRREWRKRGITSEFEAKGKKVDYKQLFHNGRNLQVIPVNHQLVEELGFDFKKRERNT</sequence>
<dbReference type="EMBL" id="JBHSEC010000002">
    <property type="protein sequence ID" value="MFC4409437.1"/>
    <property type="molecule type" value="Genomic_DNA"/>
</dbReference>
<reference evidence="4" key="1">
    <citation type="journal article" date="2019" name="Int. J. Syst. Evol. Microbiol.">
        <title>The Global Catalogue of Microorganisms (GCM) 10K type strain sequencing project: providing services to taxonomists for standard genome sequencing and annotation.</title>
        <authorList>
            <consortium name="The Broad Institute Genomics Platform"/>
            <consortium name="The Broad Institute Genome Sequencing Center for Infectious Disease"/>
            <person name="Wu L."/>
            <person name="Ma J."/>
        </authorList>
    </citation>
    <scope>NUCLEOTIDE SEQUENCE [LARGE SCALE GENOMIC DNA]</scope>
    <source>
        <strain evidence="4">CCUG 59778</strain>
    </source>
</reference>
<name>A0ABV8X478_9LACT</name>
<evidence type="ECO:0000313" key="3">
    <source>
        <dbReference type="EMBL" id="MFC4409437.1"/>
    </source>
</evidence>
<comment type="caution">
    <text evidence="3">The sequence shown here is derived from an EMBL/GenBank/DDBJ whole genome shotgun (WGS) entry which is preliminary data.</text>
</comment>
<organism evidence="3 4">
    <name type="scientific">Chungangia koreensis</name>
    <dbReference type="NCBI Taxonomy" id="752657"/>
    <lineage>
        <taxon>Bacteria</taxon>
        <taxon>Bacillati</taxon>
        <taxon>Bacillota</taxon>
        <taxon>Bacilli</taxon>
        <taxon>Lactobacillales</taxon>
        <taxon>Chungangia</taxon>
    </lineage>
</organism>